<proteinExistence type="predicted"/>
<dbReference type="AlphaFoldDB" id="A0A0W1AJ92"/>
<sequence>MDELIQDEQLSKWFSTYGVITAQRLLGTYQITLPQNELISAIKSPYSFYHQLLQIPLKNVLNGIVLQQAGDYHVYAQKLFIDYLLSGESGKDETSPGAFTRESLEDERQRLVTLGEDYHRLQLEQNKLIANAQARLIQIAEQWRTKFEVTLTQINNSLKDNGLTVNKSTLRSALHYALIHCDYIQAASLGNPSLIVECFNTITKISLNDVLKSKILADMADLLDVVVHFDEQTREFVQENKVLGEQAKSYRTQFYETIIRVTELINLLPEYRIDPEQDAVNKESLYFDKTIGEN</sequence>
<dbReference type="Pfam" id="PF23129">
    <property type="entry name" value="DotZ"/>
    <property type="match status" value="1"/>
</dbReference>
<dbReference type="CDD" id="cd22644">
    <property type="entry name" value="DotZ"/>
    <property type="match status" value="1"/>
</dbReference>
<organism evidence="1 2">
    <name type="scientific">Legionella worsleiensis</name>
    <dbReference type="NCBI Taxonomy" id="45076"/>
    <lineage>
        <taxon>Bacteria</taxon>
        <taxon>Pseudomonadati</taxon>
        <taxon>Pseudomonadota</taxon>
        <taxon>Gammaproteobacteria</taxon>
        <taxon>Legionellales</taxon>
        <taxon>Legionellaceae</taxon>
        <taxon>Legionella</taxon>
    </lineage>
</organism>
<dbReference type="PATRIC" id="fig|45076.6.peg.746"/>
<evidence type="ECO:0000313" key="2">
    <source>
        <dbReference type="Proteomes" id="UP000054662"/>
    </source>
</evidence>
<dbReference type="RefSeq" id="WP_058492514.1">
    <property type="nucleotide sequence ID" value="NZ_CBCRUR010000010.1"/>
</dbReference>
<accession>A0A0W1AJ92</accession>
<dbReference type="InterPro" id="IPR049719">
    <property type="entry name" value="DotZ-like"/>
</dbReference>
<dbReference type="Proteomes" id="UP000054662">
    <property type="component" value="Unassembled WGS sequence"/>
</dbReference>
<gene>
    <name evidence="1" type="ORF">Lwor_0680</name>
</gene>
<dbReference type="OrthoDB" id="5649041at2"/>
<keyword evidence="2" id="KW-1185">Reference proteome</keyword>
<protein>
    <submittedName>
        <fullName evidence="1">Uncharacterized protein</fullName>
    </submittedName>
</protein>
<dbReference type="EMBL" id="LNZC01000005">
    <property type="protein sequence ID" value="KTD81403.1"/>
    <property type="molecule type" value="Genomic_DNA"/>
</dbReference>
<evidence type="ECO:0000313" key="1">
    <source>
        <dbReference type="EMBL" id="KTD81403.1"/>
    </source>
</evidence>
<name>A0A0W1AJ92_9GAMM</name>
<comment type="caution">
    <text evidence="1">The sequence shown here is derived from an EMBL/GenBank/DDBJ whole genome shotgun (WGS) entry which is preliminary data.</text>
</comment>
<reference evidence="1 2" key="1">
    <citation type="submission" date="2015-11" db="EMBL/GenBank/DDBJ databases">
        <title>Genomic analysis of 38 Legionella species identifies large and diverse effector repertoires.</title>
        <authorList>
            <person name="Burstein D."/>
            <person name="Amaro F."/>
            <person name="Zusman T."/>
            <person name="Lifshitz Z."/>
            <person name="Cohen O."/>
            <person name="Gilbert J.A."/>
            <person name="Pupko T."/>
            <person name="Shuman H.A."/>
            <person name="Segal G."/>
        </authorList>
    </citation>
    <scope>NUCLEOTIDE SEQUENCE [LARGE SCALE GENOMIC DNA]</scope>
    <source>
        <strain evidence="1 2">ATCC 49508</strain>
    </source>
</reference>
<dbReference type="STRING" id="45076.Lwor_0680"/>